<dbReference type="Pfam" id="PF13640">
    <property type="entry name" value="2OG-FeII_Oxy_3"/>
    <property type="match status" value="1"/>
</dbReference>
<dbReference type="GO" id="GO:0004656">
    <property type="term" value="F:procollagen-proline 4-dioxygenase activity"/>
    <property type="evidence" value="ECO:0007669"/>
    <property type="project" value="TreeGrafter"/>
</dbReference>
<dbReference type="PANTHER" id="PTHR10869">
    <property type="entry name" value="PROLYL 4-HYDROXYLASE ALPHA SUBUNIT"/>
    <property type="match status" value="1"/>
</dbReference>
<dbReference type="GO" id="GO:0031418">
    <property type="term" value="F:L-ascorbic acid binding"/>
    <property type="evidence" value="ECO:0007669"/>
    <property type="project" value="InterPro"/>
</dbReference>
<evidence type="ECO:0000313" key="8">
    <source>
        <dbReference type="EMBL" id="KAK7054984.1"/>
    </source>
</evidence>
<dbReference type="EMBL" id="JAYKXP010000008">
    <property type="protein sequence ID" value="KAK7054984.1"/>
    <property type="molecule type" value="Genomic_DNA"/>
</dbReference>
<proteinExistence type="predicted"/>
<evidence type="ECO:0000256" key="5">
    <source>
        <dbReference type="ARBA" id="ARBA00023004"/>
    </source>
</evidence>
<name>A0AAW0DU95_9AGAR</name>
<dbReference type="InterPro" id="IPR044862">
    <property type="entry name" value="Pro_4_hyd_alph_FE2OG_OXY"/>
</dbReference>
<feature type="region of interest" description="Disordered" evidence="6">
    <location>
        <begin position="1"/>
        <end position="25"/>
    </location>
</feature>
<feature type="compositionally biased region" description="Polar residues" evidence="6">
    <location>
        <begin position="7"/>
        <end position="25"/>
    </location>
</feature>
<organism evidence="8 9">
    <name type="scientific">Paramarasmius palmivorus</name>
    <dbReference type="NCBI Taxonomy" id="297713"/>
    <lineage>
        <taxon>Eukaryota</taxon>
        <taxon>Fungi</taxon>
        <taxon>Dikarya</taxon>
        <taxon>Basidiomycota</taxon>
        <taxon>Agaricomycotina</taxon>
        <taxon>Agaricomycetes</taxon>
        <taxon>Agaricomycetidae</taxon>
        <taxon>Agaricales</taxon>
        <taxon>Marasmiineae</taxon>
        <taxon>Marasmiaceae</taxon>
        <taxon>Paramarasmius</taxon>
    </lineage>
</organism>
<keyword evidence="5" id="KW-0408">Iron</keyword>
<reference evidence="8 9" key="1">
    <citation type="submission" date="2024-01" db="EMBL/GenBank/DDBJ databases">
        <title>A draft genome for a cacao thread blight-causing isolate of Paramarasmius palmivorus.</title>
        <authorList>
            <person name="Baruah I.K."/>
            <person name="Bukari Y."/>
            <person name="Amoako-Attah I."/>
            <person name="Meinhardt L.W."/>
            <person name="Bailey B.A."/>
            <person name="Cohen S.P."/>
        </authorList>
    </citation>
    <scope>NUCLEOTIDE SEQUENCE [LARGE SCALE GENOMIC DNA]</scope>
    <source>
        <strain evidence="8 9">GH-12</strain>
    </source>
</reference>
<evidence type="ECO:0000256" key="3">
    <source>
        <dbReference type="ARBA" id="ARBA00022964"/>
    </source>
</evidence>
<keyword evidence="9" id="KW-1185">Reference proteome</keyword>
<evidence type="ECO:0000259" key="7">
    <source>
        <dbReference type="PROSITE" id="PS51471"/>
    </source>
</evidence>
<dbReference type="GO" id="GO:0005783">
    <property type="term" value="C:endoplasmic reticulum"/>
    <property type="evidence" value="ECO:0007669"/>
    <property type="project" value="TreeGrafter"/>
</dbReference>
<dbReference type="PROSITE" id="PS51471">
    <property type="entry name" value="FE2OG_OXY"/>
    <property type="match status" value="1"/>
</dbReference>
<keyword evidence="2" id="KW-0479">Metal-binding</keyword>
<dbReference type="Proteomes" id="UP001383192">
    <property type="component" value="Unassembled WGS sequence"/>
</dbReference>
<feature type="domain" description="Fe2OG dioxygenase" evidence="7">
    <location>
        <begin position="128"/>
        <end position="236"/>
    </location>
</feature>
<accession>A0AAW0DU95</accession>
<dbReference type="SMART" id="SM00702">
    <property type="entry name" value="P4Hc"/>
    <property type="match status" value="1"/>
</dbReference>
<sequence>MVKKNSKLAQNKTSRSTQTPAIASKSPSISFPTIYPKQEGDIDSQIVLTDQIILLNGFFTASECQAFTRLIDGLPLELTPPKKRGEAERVNYRFSVQSSEFAQILFSLLVPHLPELSTDGGKMKPVACNSNIRMYKYTPAQYFGPHYDDSVNDPLNGTHSEWTILIYLTGVEDGVEGGETLFYKTEKRKPADTIVAPLIRGTALLHRHGQHCLFHEGSKVLKGTKYVLRSDLMFRR</sequence>
<evidence type="ECO:0000256" key="1">
    <source>
        <dbReference type="ARBA" id="ARBA00001961"/>
    </source>
</evidence>
<evidence type="ECO:0000256" key="6">
    <source>
        <dbReference type="SAM" id="MobiDB-lite"/>
    </source>
</evidence>
<dbReference type="InterPro" id="IPR005123">
    <property type="entry name" value="Oxoglu/Fe-dep_dioxygenase_dom"/>
</dbReference>
<dbReference type="PANTHER" id="PTHR10869:SF236">
    <property type="entry name" value="PROLYL 4-HYDROXYLASE ALPHA SUBUNIT DOMAIN-CONTAINING PROTEIN"/>
    <property type="match status" value="1"/>
</dbReference>
<dbReference type="Gene3D" id="2.60.120.620">
    <property type="entry name" value="q2cbj1_9rhob like domain"/>
    <property type="match status" value="1"/>
</dbReference>
<protein>
    <recommendedName>
        <fullName evidence="7">Fe2OG dioxygenase domain-containing protein</fullName>
    </recommendedName>
</protein>
<dbReference type="InterPro" id="IPR045054">
    <property type="entry name" value="P4HA-like"/>
</dbReference>
<evidence type="ECO:0000313" key="9">
    <source>
        <dbReference type="Proteomes" id="UP001383192"/>
    </source>
</evidence>
<keyword evidence="4" id="KW-0560">Oxidoreductase</keyword>
<comment type="caution">
    <text evidence="8">The sequence shown here is derived from an EMBL/GenBank/DDBJ whole genome shotgun (WGS) entry which is preliminary data.</text>
</comment>
<dbReference type="GO" id="GO:0005506">
    <property type="term" value="F:iron ion binding"/>
    <property type="evidence" value="ECO:0007669"/>
    <property type="project" value="InterPro"/>
</dbReference>
<dbReference type="InterPro" id="IPR006620">
    <property type="entry name" value="Pro_4_hyd_alph"/>
</dbReference>
<evidence type="ECO:0000256" key="2">
    <source>
        <dbReference type="ARBA" id="ARBA00022723"/>
    </source>
</evidence>
<keyword evidence="3" id="KW-0223">Dioxygenase</keyword>
<evidence type="ECO:0000256" key="4">
    <source>
        <dbReference type="ARBA" id="ARBA00023002"/>
    </source>
</evidence>
<gene>
    <name evidence="8" type="ORF">VNI00_003447</name>
</gene>
<comment type="cofactor">
    <cofactor evidence="1">
        <name>L-ascorbate</name>
        <dbReference type="ChEBI" id="CHEBI:38290"/>
    </cofactor>
</comment>
<dbReference type="AlphaFoldDB" id="A0AAW0DU95"/>